<dbReference type="Proteomes" id="UP000614601">
    <property type="component" value="Unassembled WGS sequence"/>
</dbReference>
<evidence type="ECO:0000313" key="3">
    <source>
        <dbReference type="Proteomes" id="UP000614601"/>
    </source>
</evidence>
<dbReference type="Proteomes" id="UP000783686">
    <property type="component" value="Unassembled WGS sequence"/>
</dbReference>
<comment type="caution">
    <text evidence="2">The sequence shown here is derived from an EMBL/GenBank/DDBJ whole genome shotgun (WGS) entry which is preliminary data.</text>
</comment>
<evidence type="ECO:0000313" key="2">
    <source>
        <dbReference type="EMBL" id="CAD5216827.1"/>
    </source>
</evidence>
<accession>A0A811KP25</accession>
<feature type="transmembrane region" description="Helical" evidence="1">
    <location>
        <begin position="45"/>
        <end position="64"/>
    </location>
</feature>
<proteinExistence type="predicted"/>
<feature type="transmembrane region" description="Helical" evidence="1">
    <location>
        <begin position="151"/>
        <end position="170"/>
    </location>
</feature>
<dbReference type="Pfam" id="PF10326">
    <property type="entry name" value="7TM_GPCR_Str"/>
    <property type="match status" value="1"/>
</dbReference>
<dbReference type="AlphaFoldDB" id="A0A811KP25"/>
<name>A0A811KP25_9BILA</name>
<evidence type="ECO:0000256" key="1">
    <source>
        <dbReference type="SAM" id="Phobius"/>
    </source>
</evidence>
<reference evidence="2" key="1">
    <citation type="submission" date="2020-09" db="EMBL/GenBank/DDBJ databases">
        <authorList>
            <person name="Kikuchi T."/>
        </authorList>
    </citation>
    <scope>NUCLEOTIDE SEQUENCE</scope>
    <source>
        <strain evidence="2">SH1</strain>
    </source>
</reference>
<gene>
    <name evidence="2" type="ORF">BOKJ2_LOCUS6782</name>
</gene>
<dbReference type="EMBL" id="CAJFCW020000003">
    <property type="protein sequence ID" value="CAG9106688.1"/>
    <property type="molecule type" value="Genomic_DNA"/>
</dbReference>
<keyword evidence="1" id="KW-0472">Membrane</keyword>
<sequence>MLCIIAMSNALFCFVELNLQHIMHMMDQVLVMSSMSTEAMLQPKYYQYTFFLTMFLLTNFVTFLPTTFSYRYQLVKDPINSRTWGFFIKQVSPALLSSALCGYLCAKAIICPTEAEAEHIISLIPPEMRVAQHLQIVYIVDFNQFNSKMSIWALWVVCLISTLTTIAYWIESHHRVVQNRLASGKTLKINTQFRIGLVPIFVTPSMKDVIPVEKTDEEMVEG</sequence>
<organism evidence="2 3">
    <name type="scientific">Bursaphelenchus okinawaensis</name>
    <dbReference type="NCBI Taxonomy" id="465554"/>
    <lineage>
        <taxon>Eukaryota</taxon>
        <taxon>Metazoa</taxon>
        <taxon>Ecdysozoa</taxon>
        <taxon>Nematoda</taxon>
        <taxon>Chromadorea</taxon>
        <taxon>Rhabditida</taxon>
        <taxon>Tylenchina</taxon>
        <taxon>Tylenchomorpha</taxon>
        <taxon>Aphelenchoidea</taxon>
        <taxon>Aphelenchoididae</taxon>
        <taxon>Bursaphelenchus</taxon>
    </lineage>
</organism>
<keyword evidence="3" id="KW-1185">Reference proteome</keyword>
<keyword evidence="1" id="KW-0812">Transmembrane</keyword>
<keyword evidence="1" id="KW-1133">Transmembrane helix</keyword>
<dbReference type="InterPro" id="IPR019428">
    <property type="entry name" value="7TM_GPCR_serpentine_rcpt_Str"/>
</dbReference>
<dbReference type="EMBL" id="CAJFDH010000003">
    <property type="protein sequence ID" value="CAD5216827.1"/>
    <property type="molecule type" value="Genomic_DNA"/>
</dbReference>
<protein>
    <submittedName>
        <fullName evidence="2">Uncharacterized protein</fullName>
    </submittedName>
</protein>